<evidence type="ECO:0000256" key="3">
    <source>
        <dbReference type="ARBA" id="ARBA00022679"/>
    </source>
</evidence>
<keyword evidence="5" id="KW-0443">Lipid metabolism</keyword>
<proteinExistence type="inferred from homology"/>
<dbReference type="GO" id="GO:0008168">
    <property type="term" value="F:methyltransferase activity"/>
    <property type="evidence" value="ECO:0007669"/>
    <property type="project" value="UniProtKB-KW"/>
</dbReference>
<accession>A0A1G2SB61</accession>
<dbReference type="NCBIfam" id="NF008686">
    <property type="entry name" value="PRK11705.1"/>
    <property type="match status" value="1"/>
</dbReference>
<dbReference type="CDD" id="cd02440">
    <property type="entry name" value="AdoMet_MTases"/>
    <property type="match status" value="1"/>
</dbReference>
<dbReference type="GO" id="GO:0008610">
    <property type="term" value="P:lipid biosynthetic process"/>
    <property type="evidence" value="ECO:0007669"/>
    <property type="project" value="InterPro"/>
</dbReference>
<evidence type="ECO:0000313" key="7">
    <source>
        <dbReference type="EMBL" id="OHA81942.1"/>
    </source>
</evidence>
<keyword evidence="2" id="KW-0489">Methyltransferase</keyword>
<evidence type="ECO:0000313" key="8">
    <source>
        <dbReference type="Proteomes" id="UP000176997"/>
    </source>
</evidence>
<evidence type="ECO:0000256" key="4">
    <source>
        <dbReference type="ARBA" id="ARBA00022691"/>
    </source>
</evidence>
<keyword evidence="4" id="KW-0949">S-adenosyl-L-methionine</keyword>
<dbReference type="PANTHER" id="PTHR43667">
    <property type="entry name" value="CYCLOPROPANE-FATTY-ACYL-PHOSPHOLIPID SYNTHASE"/>
    <property type="match status" value="1"/>
</dbReference>
<evidence type="ECO:0000256" key="5">
    <source>
        <dbReference type="ARBA" id="ARBA00023098"/>
    </source>
</evidence>
<reference evidence="7 8" key="1">
    <citation type="journal article" date="2016" name="Nat. Commun.">
        <title>Thousands of microbial genomes shed light on interconnected biogeochemical processes in an aquifer system.</title>
        <authorList>
            <person name="Anantharaman K."/>
            <person name="Brown C.T."/>
            <person name="Hug L.A."/>
            <person name="Sharon I."/>
            <person name="Castelle C.J."/>
            <person name="Probst A.J."/>
            <person name="Thomas B.C."/>
            <person name="Singh A."/>
            <person name="Wilkins M.J."/>
            <person name="Karaoz U."/>
            <person name="Brodie E.L."/>
            <person name="Williams K.H."/>
            <person name="Hubbard S.S."/>
            <person name="Banfield J.F."/>
        </authorList>
    </citation>
    <scope>NUCLEOTIDE SEQUENCE [LARGE SCALE GENOMIC DNA]</scope>
</reference>
<sequence length="374" mass="42839">MAMFKERIQKDLAEIDIQIGGTRPWDIQVHDERLYRQVILRGSIGLGEAYMDGWWDCAQLDEFFNRILRAQLHVKHKAIGQDVFHILSNTLFNKQSPARSFVVGERHYDIGNDLYKAMLDKRMVYTCGYWGGNPPAGGLDEAQEHKLDLVCRKLNLQKGQRVLDIGCGWGSFAKFAAERYGVHVTGLTISKEQAALAREMTKGLPVEVLFQDYREVQGTFDHIVSLGMFEHVGHKNYRTYMEVAAKHLKDDGLFLLHTIGGNRSGIDADPWIDKYIFPNGILPRVAHIGEATSELFVMEDWHNFGAYYDTTLMAWNDNVEAHWGELKGTYSERFHRMWNYYLLSCAGAFRARDIQLWQIVLSKGGLHGGYTSIR</sequence>
<evidence type="ECO:0000256" key="2">
    <source>
        <dbReference type="ARBA" id="ARBA00022603"/>
    </source>
</evidence>
<dbReference type="PANTHER" id="PTHR43667:SF1">
    <property type="entry name" value="CYCLOPROPANE-FATTY-ACYL-PHOSPHOLIPID SYNTHASE"/>
    <property type="match status" value="1"/>
</dbReference>
<dbReference type="SUPFAM" id="SSF53335">
    <property type="entry name" value="S-adenosyl-L-methionine-dependent methyltransferases"/>
    <property type="match status" value="1"/>
</dbReference>
<feature type="active site" evidence="6">
    <location>
        <position position="345"/>
    </location>
</feature>
<name>A0A1G2SB61_9BACT</name>
<dbReference type="AlphaFoldDB" id="A0A1G2SB61"/>
<organism evidence="7 8">
    <name type="scientific">Candidatus Yonathbacteria bacterium RIFCSPHIGHO2_01_FULL_51_10</name>
    <dbReference type="NCBI Taxonomy" id="1802723"/>
    <lineage>
        <taxon>Bacteria</taxon>
        <taxon>Candidatus Yonathiibacteriota</taxon>
    </lineage>
</organism>
<dbReference type="PIRSF" id="PIRSF003085">
    <property type="entry name" value="CMAS"/>
    <property type="match status" value="1"/>
</dbReference>
<dbReference type="InterPro" id="IPR003333">
    <property type="entry name" value="CMAS"/>
</dbReference>
<dbReference type="Proteomes" id="UP000176997">
    <property type="component" value="Unassembled WGS sequence"/>
</dbReference>
<dbReference type="GO" id="GO:0032259">
    <property type="term" value="P:methylation"/>
    <property type="evidence" value="ECO:0007669"/>
    <property type="project" value="UniProtKB-KW"/>
</dbReference>
<comment type="similarity">
    <text evidence="1">Belongs to the CFA/CMAS family.</text>
</comment>
<evidence type="ECO:0000256" key="6">
    <source>
        <dbReference type="PIRSR" id="PIRSR003085-1"/>
    </source>
</evidence>
<comment type="caution">
    <text evidence="7">The sequence shown here is derived from an EMBL/GenBank/DDBJ whole genome shotgun (WGS) entry which is preliminary data.</text>
</comment>
<dbReference type="InterPro" id="IPR050723">
    <property type="entry name" value="CFA/CMAS"/>
</dbReference>
<dbReference type="STRING" id="1802723.A2675_02120"/>
<protein>
    <submittedName>
        <fullName evidence="7">Cyclopropane-fatty-acyl-phospholipid synthase</fullName>
    </submittedName>
</protein>
<keyword evidence="3" id="KW-0808">Transferase</keyword>
<evidence type="ECO:0000256" key="1">
    <source>
        <dbReference type="ARBA" id="ARBA00010815"/>
    </source>
</evidence>
<dbReference type="Gene3D" id="3.40.50.150">
    <property type="entry name" value="Vaccinia Virus protein VP39"/>
    <property type="match status" value="1"/>
</dbReference>
<gene>
    <name evidence="7" type="ORF">A2675_02120</name>
</gene>
<dbReference type="Pfam" id="PF02353">
    <property type="entry name" value="CMAS"/>
    <property type="match status" value="1"/>
</dbReference>
<dbReference type="EMBL" id="MHUS01000006">
    <property type="protein sequence ID" value="OHA81942.1"/>
    <property type="molecule type" value="Genomic_DNA"/>
</dbReference>
<dbReference type="InterPro" id="IPR029063">
    <property type="entry name" value="SAM-dependent_MTases_sf"/>
</dbReference>